<keyword evidence="9" id="KW-0511">Multifunctional enzyme</keyword>
<dbReference type="EMBL" id="SOBG01000005">
    <property type="protein sequence ID" value="TDT69794.1"/>
    <property type="molecule type" value="Genomic_DNA"/>
</dbReference>
<dbReference type="GO" id="GO:0032259">
    <property type="term" value="P:methylation"/>
    <property type="evidence" value="ECO:0007669"/>
    <property type="project" value="UniProtKB-KW"/>
</dbReference>
<dbReference type="AlphaFoldDB" id="A0AA46I5E0"/>
<evidence type="ECO:0000256" key="3">
    <source>
        <dbReference type="ARBA" id="ARBA00022475"/>
    </source>
</evidence>
<dbReference type="InterPro" id="IPR010627">
    <property type="entry name" value="Prepilin_pept_A24_N"/>
</dbReference>
<dbReference type="GO" id="GO:0006465">
    <property type="term" value="P:signal peptide processing"/>
    <property type="evidence" value="ECO:0007669"/>
    <property type="project" value="TreeGrafter"/>
</dbReference>
<feature type="domain" description="Prepilin type IV endopeptidase peptidase" evidence="11">
    <location>
        <begin position="101"/>
        <end position="211"/>
    </location>
</feature>
<keyword evidence="9" id="KW-0645">Protease</keyword>
<reference evidence="13 14" key="1">
    <citation type="submission" date="2019-03" db="EMBL/GenBank/DDBJ databases">
        <title>Genomic Encyclopedia of Type Strains, Phase IV (KMG-IV): sequencing the most valuable type-strain genomes for metagenomic binning, comparative biology and taxonomic classification.</title>
        <authorList>
            <person name="Goeker M."/>
        </authorList>
    </citation>
    <scope>NUCLEOTIDE SEQUENCE [LARGE SCALE GENOMIC DNA]</scope>
    <source>
        <strain evidence="13 14">DSM 100055</strain>
    </source>
</reference>
<keyword evidence="6 10" id="KW-1133">Transmembrane helix</keyword>
<feature type="transmembrane region" description="Helical" evidence="10">
    <location>
        <begin position="69"/>
        <end position="87"/>
    </location>
</feature>
<comment type="subcellular location">
    <subcellularLocation>
        <location evidence="1">Cell inner membrane</location>
        <topology evidence="1">Multi-pass membrane protein</topology>
    </subcellularLocation>
    <subcellularLocation>
        <location evidence="9">Cell membrane</location>
        <topology evidence="9">Multi-pass membrane protein</topology>
    </subcellularLocation>
</comment>
<keyword evidence="14" id="KW-1185">Reference proteome</keyword>
<evidence type="ECO:0000313" key="13">
    <source>
        <dbReference type="EMBL" id="TDT69794.1"/>
    </source>
</evidence>
<evidence type="ECO:0000256" key="4">
    <source>
        <dbReference type="ARBA" id="ARBA00022519"/>
    </source>
</evidence>
<dbReference type="InterPro" id="IPR014032">
    <property type="entry name" value="Peptidase_A24A_bac"/>
</dbReference>
<evidence type="ECO:0000259" key="11">
    <source>
        <dbReference type="Pfam" id="PF01478"/>
    </source>
</evidence>
<dbReference type="InterPro" id="IPR050882">
    <property type="entry name" value="Prepilin_peptidase/N-MTase"/>
</dbReference>
<evidence type="ECO:0000313" key="14">
    <source>
        <dbReference type="Proteomes" id="UP000294678"/>
    </source>
</evidence>
<dbReference type="EC" id="3.4.23.43" evidence="9"/>
<organism evidence="13 14">
    <name type="scientific">Hypnocyclicus thermotrophus</name>
    <dbReference type="NCBI Taxonomy" id="1627895"/>
    <lineage>
        <taxon>Bacteria</taxon>
        <taxon>Fusobacteriati</taxon>
        <taxon>Fusobacteriota</taxon>
        <taxon>Fusobacteriia</taxon>
        <taxon>Fusobacteriales</taxon>
        <taxon>Fusobacteriaceae</taxon>
        <taxon>Hypnocyclicus</taxon>
    </lineage>
</organism>
<evidence type="ECO:0000256" key="10">
    <source>
        <dbReference type="SAM" id="Phobius"/>
    </source>
</evidence>
<feature type="transmembrane region" description="Helical" evidence="10">
    <location>
        <begin position="93"/>
        <end position="112"/>
    </location>
</feature>
<evidence type="ECO:0000256" key="9">
    <source>
        <dbReference type="RuleBase" id="RU003794"/>
    </source>
</evidence>
<keyword evidence="7 10" id="KW-0472">Membrane</keyword>
<keyword evidence="9" id="KW-0378">Hydrolase</keyword>
<evidence type="ECO:0000256" key="1">
    <source>
        <dbReference type="ARBA" id="ARBA00004429"/>
    </source>
</evidence>
<dbReference type="PANTHER" id="PTHR30487:SF0">
    <property type="entry name" value="PREPILIN LEADER PEPTIDASE_N-METHYLTRANSFERASE-RELATED"/>
    <property type="match status" value="1"/>
</dbReference>
<keyword evidence="5 9" id="KW-0812">Transmembrane</keyword>
<dbReference type="GO" id="GO:0004190">
    <property type="term" value="F:aspartic-type endopeptidase activity"/>
    <property type="evidence" value="ECO:0007669"/>
    <property type="project" value="UniProtKB-EC"/>
</dbReference>
<dbReference type="RefSeq" id="WP_134113205.1">
    <property type="nucleotide sequence ID" value="NZ_SOBG01000005.1"/>
</dbReference>
<accession>A0AA46I5E0</accession>
<feature type="domain" description="Prepilin peptidase A24 N-terminal" evidence="12">
    <location>
        <begin position="8"/>
        <end position="90"/>
    </location>
</feature>
<gene>
    <name evidence="13" type="ORF">EV215_1334</name>
</gene>
<proteinExistence type="inferred from homology"/>
<dbReference type="EC" id="2.1.1.-" evidence="9"/>
<dbReference type="Gene3D" id="1.20.120.1220">
    <property type="match status" value="1"/>
</dbReference>
<keyword evidence="4" id="KW-0997">Cell inner membrane</keyword>
<dbReference type="Pfam" id="PF06750">
    <property type="entry name" value="A24_N_bact"/>
    <property type="match status" value="1"/>
</dbReference>
<dbReference type="PANTHER" id="PTHR30487">
    <property type="entry name" value="TYPE 4 PREPILIN-LIKE PROTEINS LEADER PEPTIDE-PROCESSING ENZYME"/>
    <property type="match status" value="1"/>
</dbReference>
<dbReference type="GO" id="GO:0008168">
    <property type="term" value="F:methyltransferase activity"/>
    <property type="evidence" value="ECO:0007669"/>
    <property type="project" value="UniProtKB-KW"/>
</dbReference>
<dbReference type="Pfam" id="PF01478">
    <property type="entry name" value="Peptidase_A24"/>
    <property type="match status" value="1"/>
</dbReference>
<comment type="similarity">
    <text evidence="2 8">Belongs to the peptidase A24 family.</text>
</comment>
<name>A0AA46I5E0_9FUSO</name>
<feature type="transmembrane region" description="Helical" evidence="10">
    <location>
        <begin position="6"/>
        <end position="24"/>
    </location>
</feature>
<comment type="caution">
    <text evidence="13">The sequence shown here is derived from an EMBL/GenBank/DDBJ whole genome shotgun (WGS) entry which is preliminary data.</text>
</comment>
<feature type="transmembrane region" description="Helical" evidence="10">
    <location>
        <begin position="196"/>
        <end position="216"/>
    </location>
</feature>
<dbReference type="PRINTS" id="PR00864">
    <property type="entry name" value="PREPILNPTASE"/>
</dbReference>
<dbReference type="InterPro" id="IPR000045">
    <property type="entry name" value="Prepilin_IV_endopep_pep"/>
</dbReference>
<evidence type="ECO:0000259" key="12">
    <source>
        <dbReference type="Pfam" id="PF06750"/>
    </source>
</evidence>
<evidence type="ECO:0000256" key="7">
    <source>
        <dbReference type="ARBA" id="ARBA00023136"/>
    </source>
</evidence>
<evidence type="ECO:0000256" key="2">
    <source>
        <dbReference type="ARBA" id="ARBA00005801"/>
    </source>
</evidence>
<sequence>MLIFYVFLLGLIVGSFLNVCIYRIPRGASVSFPPSHCPNCKEPIKWYDNIPVFSYLLLRGRCRVCKIKISFIYPVIEIITGILYLLVYFKYGFTILTVKYIIFVSILIVLGMIDLQTYYLPEKLTFSLIFLGFALAFISDITILQSFLGAATYLFPFFMIYAYGESILHKSILGFGDLELVAGIGAFIGYRGYFELHLFFTISFVIGAIVSVILLIKKQKGRKDMIPFGPFLVLAAIIMILK</sequence>
<dbReference type="Proteomes" id="UP000294678">
    <property type="component" value="Unassembled WGS sequence"/>
</dbReference>
<evidence type="ECO:0000256" key="6">
    <source>
        <dbReference type="ARBA" id="ARBA00022989"/>
    </source>
</evidence>
<dbReference type="GO" id="GO:0005886">
    <property type="term" value="C:plasma membrane"/>
    <property type="evidence" value="ECO:0007669"/>
    <property type="project" value="UniProtKB-SubCell"/>
</dbReference>
<feature type="transmembrane region" description="Helical" evidence="10">
    <location>
        <begin position="124"/>
        <end position="141"/>
    </location>
</feature>
<evidence type="ECO:0000256" key="5">
    <source>
        <dbReference type="ARBA" id="ARBA00022692"/>
    </source>
</evidence>
<keyword evidence="3" id="KW-1003">Cell membrane</keyword>
<comment type="function">
    <text evidence="9">Plays an essential role in type IV pili and type II pseudopili formation by proteolytically removing the leader sequence from substrate proteins and subsequently monomethylating the alpha-amino group of the newly exposed N-terminal phenylalanine.</text>
</comment>
<protein>
    <recommendedName>
        <fullName evidence="9">Prepilin leader peptidase/N-methyltransferase</fullName>
        <ecNumber evidence="9">2.1.1.-</ecNumber>
        <ecNumber evidence="9">3.4.23.43</ecNumber>
    </recommendedName>
</protein>
<evidence type="ECO:0000256" key="8">
    <source>
        <dbReference type="RuleBase" id="RU003793"/>
    </source>
</evidence>
<keyword evidence="9" id="KW-0489">Methyltransferase</keyword>
<comment type="catalytic activity">
    <reaction evidence="9">
        <text>Typically cleaves a -Gly-|-Phe- bond to release an N-terminal, basic peptide of 5-8 residues from type IV prepilin, and then N-methylates the new N-terminal amino group, the methyl donor being S-adenosyl-L-methionine.</text>
        <dbReference type="EC" id="3.4.23.43"/>
    </reaction>
</comment>
<keyword evidence="9" id="KW-0808">Transferase</keyword>